<organism evidence="1 2">
    <name type="scientific">Campylobacter pinnipediorum subsp. caledonicus</name>
    <dbReference type="NCBI Taxonomy" id="1874362"/>
    <lineage>
        <taxon>Bacteria</taxon>
        <taxon>Pseudomonadati</taxon>
        <taxon>Campylobacterota</taxon>
        <taxon>Epsilonproteobacteria</taxon>
        <taxon>Campylobacterales</taxon>
        <taxon>Campylobacteraceae</taxon>
        <taxon>Campylobacter</taxon>
    </lineage>
</organism>
<keyword evidence="2" id="KW-1185">Reference proteome</keyword>
<dbReference type="EMBL" id="CP017258">
    <property type="protein sequence ID" value="AQW87118.1"/>
    <property type="molecule type" value="Genomic_DNA"/>
</dbReference>
<sequence>MNDLQQMAFNIYIDSASFENDFKPMSEEAIAQKMRNEGHETSSSSINRWKNKFEWNKALENKITLAMSENKELKNIIQKSSLQTTVKNTKVDIERNNMIIAGSYEIMERELTRLINDQKQNGKLKSKEDIELFKFIATLSTQRHDKMLDRLALIPPESVSGDELISRLMDVTIDVEVEEDTQE</sequence>
<protein>
    <submittedName>
        <fullName evidence="1">Uncharacterized protein</fullName>
    </submittedName>
</protein>
<accession>A0A1S6U5R9</accession>
<proteinExistence type="predicted"/>
<dbReference type="RefSeq" id="WP_078424238.1">
    <property type="nucleotide sequence ID" value="NZ_CP017258.1"/>
</dbReference>
<evidence type="ECO:0000313" key="1">
    <source>
        <dbReference type="EMBL" id="AQW87118.1"/>
    </source>
</evidence>
<evidence type="ECO:0000313" key="2">
    <source>
        <dbReference type="Proteomes" id="UP000190868"/>
    </source>
</evidence>
<dbReference type="AlphaFoldDB" id="A0A1S6U5R9"/>
<dbReference type="Proteomes" id="UP000190868">
    <property type="component" value="Chromosome"/>
</dbReference>
<gene>
    <name evidence="1" type="ORF">CPIN18021_0271</name>
</gene>
<name>A0A1S6U5R9_9BACT</name>
<reference evidence="2" key="1">
    <citation type="submission" date="2016-09" db="EMBL/GenBank/DDBJ databases">
        <title>Comparative genomics of the Campylobacter concisus group.</title>
        <authorList>
            <person name="Miller W.G."/>
            <person name="Yee E."/>
            <person name="Chapman M.H."/>
            <person name="Huynh S."/>
            <person name="Bono J.L."/>
            <person name="On S.L.W."/>
            <person name="StLeger J."/>
            <person name="Foster G."/>
            <person name="Parker C.T."/>
        </authorList>
    </citation>
    <scope>NUCLEOTIDE SEQUENCE [LARGE SCALE GENOMIC DNA]</scope>
    <source>
        <strain evidence="2">RM18021</strain>
    </source>
</reference>